<dbReference type="Pfam" id="PF13924">
    <property type="entry name" value="Lipocalin_5"/>
    <property type="match status" value="1"/>
</dbReference>
<evidence type="ECO:0000313" key="4">
    <source>
        <dbReference type="Proteomes" id="UP000289411"/>
    </source>
</evidence>
<evidence type="ECO:0000313" key="3">
    <source>
        <dbReference type="EMBL" id="RYB03096.1"/>
    </source>
</evidence>
<feature type="domain" description="Lipocalin-like" evidence="2">
    <location>
        <begin position="41"/>
        <end position="151"/>
    </location>
</feature>
<keyword evidence="1" id="KW-0732">Signal</keyword>
<dbReference type="EMBL" id="QYBC01000016">
    <property type="protein sequence ID" value="RYB03096.1"/>
    <property type="molecule type" value="Genomic_DNA"/>
</dbReference>
<feature type="signal peptide" evidence="1">
    <location>
        <begin position="1"/>
        <end position="25"/>
    </location>
</feature>
<dbReference type="AlphaFoldDB" id="A0A4Q2R928"/>
<evidence type="ECO:0000256" key="1">
    <source>
        <dbReference type="SAM" id="SignalP"/>
    </source>
</evidence>
<gene>
    <name evidence="3" type="ORF">D3272_18710</name>
</gene>
<evidence type="ECO:0000259" key="2">
    <source>
        <dbReference type="Pfam" id="PF13924"/>
    </source>
</evidence>
<proteinExistence type="predicted"/>
<name>A0A4Q2R928_9HYPH</name>
<organism evidence="3 4">
    <name type="scientific">Lichenibacterium ramalinae</name>
    <dbReference type="NCBI Taxonomy" id="2316527"/>
    <lineage>
        <taxon>Bacteria</taxon>
        <taxon>Pseudomonadati</taxon>
        <taxon>Pseudomonadota</taxon>
        <taxon>Alphaproteobacteria</taxon>
        <taxon>Hyphomicrobiales</taxon>
        <taxon>Lichenihabitantaceae</taxon>
        <taxon>Lichenibacterium</taxon>
    </lineage>
</organism>
<dbReference type="Proteomes" id="UP000289411">
    <property type="component" value="Unassembled WGS sequence"/>
</dbReference>
<sequence length="163" mass="17716">MRTQTMRTAALAVVAMIAAGGSAPAQSSGQAAAGPDRARLVGAWHMVSMEEQAPDGTLTHRDDRDAMLVYTADGHVSVQVMYPASDISSTTNSPYSKDGYEASFGSYDVDEQAHTVTHHVRGSLVRTLIGRDLPRVMQFSTDGHLTLRSARPEEKWSVTWEHD</sequence>
<accession>A0A4Q2R928</accession>
<reference evidence="3 4" key="2">
    <citation type="submission" date="2019-02" db="EMBL/GenBank/DDBJ databases">
        <title>'Lichenibacterium ramalinii' gen. nov. sp. nov., 'Lichenibacterium minor' gen. nov. sp. nov.</title>
        <authorList>
            <person name="Pankratov T."/>
        </authorList>
    </citation>
    <scope>NUCLEOTIDE SEQUENCE [LARGE SCALE GENOMIC DNA]</scope>
    <source>
        <strain evidence="3 4">RmlP001</strain>
    </source>
</reference>
<keyword evidence="4" id="KW-1185">Reference proteome</keyword>
<dbReference type="OrthoDB" id="8370150at2"/>
<dbReference type="InterPro" id="IPR024311">
    <property type="entry name" value="Lipocalin-like"/>
</dbReference>
<protein>
    <recommendedName>
        <fullName evidence="2">Lipocalin-like domain-containing protein</fullName>
    </recommendedName>
</protein>
<feature type="chain" id="PRO_5020624708" description="Lipocalin-like domain-containing protein" evidence="1">
    <location>
        <begin position="26"/>
        <end position="163"/>
    </location>
</feature>
<comment type="caution">
    <text evidence="3">The sequence shown here is derived from an EMBL/GenBank/DDBJ whole genome shotgun (WGS) entry which is preliminary data.</text>
</comment>
<reference evidence="3 4" key="1">
    <citation type="submission" date="2018-09" db="EMBL/GenBank/DDBJ databases">
        <authorList>
            <person name="Grouzdev D.S."/>
            <person name="Krutkina M.S."/>
        </authorList>
    </citation>
    <scope>NUCLEOTIDE SEQUENCE [LARGE SCALE GENOMIC DNA]</scope>
    <source>
        <strain evidence="3 4">RmlP001</strain>
    </source>
</reference>